<evidence type="ECO:0000256" key="1">
    <source>
        <dbReference type="ARBA" id="ARBA00022481"/>
    </source>
</evidence>
<feature type="transmembrane region" description="Helical" evidence="4">
    <location>
        <begin position="190"/>
        <end position="210"/>
    </location>
</feature>
<evidence type="ECO:0000256" key="2">
    <source>
        <dbReference type="ARBA" id="ARBA00029447"/>
    </source>
</evidence>
<dbReference type="SMART" id="SM00304">
    <property type="entry name" value="HAMP"/>
    <property type="match status" value="1"/>
</dbReference>
<dbReference type="Pfam" id="PF12729">
    <property type="entry name" value="4HB_MCP_1"/>
    <property type="match status" value="1"/>
</dbReference>
<keyword evidence="4" id="KW-0812">Transmembrane</keyword>
<dbReference type="SMART" id="SM00283">
    <property type="entry name" value="MA"/>
    <property type="match status" value="1"/>
</dbReference>
<dbReference type="InterPro" id="IPR051310">
    <property type="entry name" value="MCP_chemotaxis"/>
</dbReference>
<gene>
    <name evidence="7" type="ORF">NX778_24195</name>
</gene>
<dbReference type="PRINTS" id="PR00260">
    <property type="entry name" value="CHEMTRNSDUCR"/>
</dbReference>
<evidence type="ECO:0000256" key="4">
    <source>
        <dbReference type="SAM" id="Phobius"/>
    </source>
</evidence>
<dbReference type="InterPro" id="IPR047347">
    <property type="entry name" value="YvaQ-like_sensor"/>
</dbReference>
<evidence type="ECO:0000259" key="5">
    <source>
        <dbReference type="PROSITE" id="PS50111"/>
    </source>
</evidence>
<evidence type="ECO:0000256" key="3">
    <source>
        <dbReference type="PROSITE-ProRule" id="PRU00284"/>
    </source>
</evidence>
<protein>
    <submittedName>
        <fullName evidence="7">Methyl-accepting chemotaxis protein</fullName>
    </submittedName>
</protein>
<dbReference type="PANTHER" id="PTHR43531:SF14">
    <property type="entry name" value="METHYL-ACCEPTING CHEMOTAXIS PROTEIN I-RELATED"/>
    <property type="match status" value="1"/>
</dbReference>
<feature type="transmembrane region" description="Helical" evidence="4">
    <location>
        <begin position="12"/>
        <end position="32"/>
    </location>
</feature>
<comment type="similarity">
    <text evidence="2">Belongs to the methyl-accepting chemotaxis (MCP) protein family.</text>
</comment>
<dbReference type="Pfam" id="PF00672">
    <property type="entry name" value="HAMP"/>
    <property type="match status" value="1"/>
</dbReference>
<dbReference type="EMBL" id="JANUGU010000015">
    <property type="protein sequence ID" value="MCS0661178.1"/>
    <property type="molecule type" value="Genomic_DNA"/>
</dbReference>
<feature type="domain" description="Methyl-accepting transducer" evidence="5">
    <location>
        <begin position="268"/>
        <end position="497"/>
    </location>
</feature>
<dbReference type="InterPro" id="IPR024478">
    <property type="entry name" value="HlyB_4HB_MCP"/>
</dbReference>
<dbReference type="SUPFAM" id="SSF58104">
    <property type="entry name" value="Methyl-accepting chemotaxis protein (MCP) signaling domain"/>
    <property type="match status" value="1"/>
</dbReference>
<proteinExistence type="inferred from homology"/>
<comment type="caution">
    <text evidence="7">The sequence shown here is derived from an EMBL/GenBank/DDBJ whole genome shotgun (WGS) entry which is preliminary data.</text>
</comment>
<feature type="domain" description="HAMP" evidence="6">
    <location>
        <begin position="211"/>
        <end position="263"/>
    </location>
</feature>
<name>A0ABT2D768_9BURK</name>
<sequence>MVLSNINIGKRLGTGFALVLGMTAAIALAGIWRLDTVAASTRAMMDAPLAKERMMTDWHMLISASIQRTTAIVKSSDTSLAAYFNQAAASTPGTLELMKQIEPMLTSEQEKAQFKRINLQRKAYKDAKDAAVKARADGKPEAAARILDAEYTPAARAYDDAVHALVLMQRAQIDATARAIAADSAASVRAIAALTVAAVLLGAACSWLLASSIVRPIRDAVKLAETVAGGDLTHTIEASSKDETGALLRALRHMNDSLLAIVAQVRRGTDSIATASGEISAGNLDLSARTERQASALEETAASMEELTSTVRQNADNARQANQLSIAASEVAAQGGVVVGQVVATMGSIHESSKKIVDIIAVIDGIAFQTNILALNAAVEAARAGEQGRGFAVVAGEVRNLAQRSAAAAKEIKALIVDSVEKVDSGSRLVDQAGSTMEQMVESIRRVTDIMAEITSASAEQSAGIEQVNQAIADMDATTQQNAALVEQSAAAATAMQDQAGKLAQAVRVFKVAGGAAPGPEARHLLPPIATDRLNWSAVVTRG</sequence>
<dbReference type="PROSITE" id="PS50885">
    <property type="entry name" value="HAMP"/>
    <property type="match status" value="1"/>
</dbReference>
<dbReference type="Gene3D" id="1.10.287.950">
    <property type="entry name" value="Methyl-accepting chemotaxis protein"/>
    <property type="match status" value="1"/>
</dbReference>
<dbReference type="Pfam" id="PF00015">
    <property type="entry name" value="MCPsignal"/>
    <property type="match status" value="1"/>
</dbReference>
<dbReference type="InterPro" id="IPR004089">
    <property type="entry name" value="MCPsignal_dom"/>
</dbReference>
<keyword evidence="1" id="KW-0488">Methylation</keyword>
<evidence type="ECO:0000313" key="7">
    <source>
        <dbReference type="EMBL" id="MCS0661178.1"/>
    </source>
</evidence>
<dbReference type="InterPro" id="IPR003660">
    <property type="entry name" value="HAMP_dom"/>
</dbReference>
<evidence type="ECO:0000259" key="6">
    <source>
        <dbReference type="PROSITE" id="PS50885"/>
    </source>
</evidence>
<keyword evidence="4" id="KW-1133">Transmembrane helix</keyword>
<keyword evidence="8" id="KW-1185">Reference proteome</keyword>
<organism evidence="7 8">
    <name type="scientific">Massilia terrae</name>
    <dbReference type="NCBI Taxonomy" id="1811224"/>
    <lineage>
        <taxon>Bacteria</taxon>
        <taxon>Pseudomonadati</taxon>
        <taxon>Pseudomonadota</taxon>
        <taxon>Betaproteobacteria</taxon>
        <taxon>Burkholderiales</taxon>
        <taxon>Oxalobacteraceae</taxon>
        <taxon>Telluria group</taxon>
        <taxon>Massilia</taxon>
    </lineage>
</organism>
<dbReference type="PROSITE" id="PS50111">
    <property type="entry name" value="CHEMOTAXIS_TRANSDUC_2"/>
    <property type="match status" value="1"/>
</dbReference>
<dbReference type="PANTHER" id="PTHR43531">
    <property type="entry name" value="PROTEIN ICFG"/>
    <property type="match status" value="1"/>
</dbReference>
<accession>A0ABT2D768</accession>
<dbReference type="Proteomes" id="UP001204621">
    <property type="component" value="Unassembled WGS sequence"/>
</dbReference>
<dbReference type="CDD" id="cd19411">
    <property type="entry name" value="MCP2201-like_sensor"/>
    <property type="match status" value="1"/>
</dbReference>
<keyword evidence="4" id="KW-0472">Membrane</keyword>
<dbReference type="CDD" id="cd06225">
    <property type="entry name" value="HAMP"/>
    <property type="match status" value="1"/>
</dbReference>
<keyword evidence="3" id="KW-0807">Transducer</keyword>
<dbReference type="CDD" id="cd11386">
    <property type="entry name" value="MCP_signal"/>
    <property type="match status" value="1"/>
</dbReference>
<evidence type="ECO:0000313" key="8">
    <source>
        <dbReference type="Proteomes" id="UP001204621"/>
    </source>
</evidence>
<reference evidence="7 8" key="1">
    <citation type="submission" date="2022-08" db="EMBL/GenBank/DDBJ databases">
        <title>Reclassification of Massilia species as members of the genera Telluria, Duganella, Pseudoduganella, Mokoshia gen. nov. and Zemynaea gen. nov. using orthogonal and non-orthogonal genome-based approaches.</title>
        <authorList>
            <person name="Bowman J.P."/>
        </authorList>
    </citation>
    <scope>NUCLEOTIDE SEQUENCE [LARGE SCALE GENOMIC DNA]</scope>
    <source>
        <strain evidence="7 8">JCM 31606</strain>
    </source>
</reference>
<dbReference type="InterPro" id="IPR004090">
    <property type="entry name" value="Chemotax_Me-accpt_rcpt"/>
</dbReference>